<evidence type="ECO:0000256" key="6">
    <source>
        <dbReference type="ARBA" id="ARBA00022679"/>
    </source>
</evidence>
<keyword evidence="4 10" id="KW-0698">rRNA processing</keyword>
<dbReference type="Pfam" id="PF04452">
    <property type="entry name" value="Methyltrans_RNA"/>
    <property type="match status" value="1"/>
</dbReference>
<dbReference type="GO" id="GO:0070475">
    <property type="term" value="P:rRNA base methylation"/>
    <property type="evidence" value="ECO:0007669"/>
    <property type="project" value="TreeGrafter"/>
</dbReference>
<feature type="domain" description="Ribosomal RNA small subunit methyltransferase E PUA-like" evidence="12">
    <location>
        <begin position="41"/>
        <end position="87"/>
    </location>
</feature>
<evidence type="ECO:0000259" key="11">
    <source>
        <dbReference type="Pfam" id="PF04452"/>
    </source>
</evidence>
<comment type="function">
    <text evidence="8 10">Specifically methylates the N3 position of the uracil ring of uridine 1498 (m3U1498) in 16S rRNA. Acts on the fully assembled 30S ribosomal subunit.</text>
</comment>
<dbReference type="InterPro" id="IPR029026">
    <property type="entry name" value="tRNA_m1G_MTases_N"/>
</dbReference>
<dbReference type="PANTHER" id="PTHR30027:SF3">
    <property type="entry name" value="16S RRNA (URACIL(1498)-N(3))-METHYLTRANSFERASE"/>
    <property type="match status" value="1"/>
</dbReference>
<dbReference type="InterPro" id="IPR015947">
    <property type="entry name" value="PUA-like_sf"/>
</dbReference>
<evidence type="ECO:0000259" key="12">
    <source>
        <dbReference type="Pfam" id="PF20260"/>
    </source>
</evidence>
<evidence type="ECO:0000256" key="2">
    <source>
        <dbReference type="ARBA" id="ARBA00005528"/>
    </source>
</evidence>
<keyword evidence="3 10" id="KW-0963">Cytoplasm</keyword>
<proteinExistence type="inferred from homology"/>
<dbReference type="PANTHER" id="PTHR30027">
    <property type="entry name" value="RIBOSOMAL RNA SMALL SUBUNIT METHYLTRANSFERASE E"/>
    <property type="match status" value="1"/>
</dbReference>
<dbReference type="GO" id="GO:0005737">
    <property type="term" value="C:cytoplasm"/>
    <property type="evidence" value="ECO:0007669"/>
    <property type="project" value="UniProtKB-SubCell"/>
</dbReference>
<evidence type="ECO:0000256" key="7">
    <source>
        <dbReference type="ARBA" id="ARBA00022691"/>
    </source>
</evidence>
<evidence type="ECO:0000313" key="13">
    <source>
        <dbReference type="EMBL" id="HGF34761.1"/>
    </source>
</evidence>
<keyword evidence="6 10" id="KW-0808">Transferase</keyword>
<dbReference type="EMBL" id="DTMF01000254">
    <property type="protein sequence ID" value="HGF34761.1"/>
    <property type="molecule type" value="Genomic_DNA"/>
</dbReference>
<dbReference type="EC" id="2.1.1.193" evidence="10"/>
<dbReference type="AlphaFoldDB" id="A0A7C3V0L5"/>
<evidence type="ECO:0000256" key="3">
    <source>
        <dbReference type="ARBA" id="ARBA00022490"/>
    </source>
</evidence>
<keyword evidence="5 10" id="KW-0489">Methyltransferase</keyword>
<dbReference type="Gene3D" id="3.40.1280.10">
    <property type="match status" value="1"/>
</dbReference>
<dbReference type="InterPro" id="IPR046887">
    <property type="entry name" value="RsmE_PUA-like"/>
</dbReference>
<dbReference type="NCBIfam" id="TIGR00046">
    <property type="entry name" value="RsmE family RNA methyltransferase"/>
    <property type="match status" value="1"/>
</dbReference>
<comment type="caution">
    <text evidence="13">The sequence shown here is derived from an EMBL/GenBank/DDBJ whole genome shotgun (WGS) entry which is preliminary data.</text>
</comment>
<evidence type="ECO:0000256" key="4">
    <source>
        <dbReference type="ARBA" id="ARBA00022552"/>
    </source>
</evidence>
<organism evidence="13">
    <name type="scientific">Desulfobacca acetoxidans</name>
    <dbReference type="NCBI Taxonomy" id="60893"/>
    <lineage>
        <taxon>Bacteria</taxon>
        <taxon>Pseudomonadati</taxon>
        <taxon>Thermodesulfobacteriota</taxon>
        <taxon>Desulfobaccia</taxon>
        <taxon>Desulfobaccales</taxon>
        <taxon>Desulfobaccaceae</taxon>
        <taxon>Desulfobacca</taxon>
    </lineage>
</organism>
<dbReference type="InterPro" id="IPR006700">
    <property type="entry name" value="RsmE"/>
</dbReference>
<dbReference type="SUPFAM" id="SSF88697">
    <property type="entry name" value="PUA domain-like"/>
    <property type="match status" value="1"/>
</dbReference>
<name>A0A7C3V0L5_9BACT</name>
<evidence type="ECO:0000256" key="10">
    <source>
        <dbReference type="PIRNR" id="PIRNR015601"/>
    </source>
</evidence>
<protein>
    <recommendedName>
        <fullName evidence="10">Ribosomal RNA small subunit methyltransferase E</fullName>
        <ecNumber evidence="10">2.1.1.193</ecNumber>
    </recommendedName>
</protein>
<evidence type="ECO:0000256" key="9">
    <source>
        <dbReference type="ARBA" id="ARBA00047944"/>
    </source>
</evidence>
<sequence>MSFAGQRTESNNLVDKPPTLMPNLRHFFAPPERWDKQKVVLDREETHHLSRVLRLGPGSRVVVCDGRGRAAAAVVQTLGSEGAILRLEEEGFPQRESPLGVTLGLALAKGEAMDQAVRQATEMGVQRIIPFVSTYSEKFGPERAERRLARWQRQAQESLKSCQRLYLPEISSVQDFSGVLAGPEEAKFLCYEEKRSGGLRSDLGRARPAGVRVLIGPEGGFTPEEVKQAKEAGFRIMSLGPRRLRVETAALAALAIFQYAWGDLG</sequence>
<feature type="domain" description="Ribosomal RNA small subunit methyltransferase E methyltransferase" evidence="11">
    <location>
        <begin position="96"/>
        <end position="258"/>
    </location>
</feature>
<dbReference type="Pfam" id="PF20260">
    <property type="entry name" value="PUA_4"/>
    <property type="match status" value="1"/>
</dbReference>
<comment type="subcellular location">
    <subcellularLocation>
        <location evidence="1 10">Cytoplasm</location>
    </subcellularLocation>
</comment>
<evidence type="ECO:0000256" key="1">
    <source>
        <dbReference type="ARBA" id="ARBA00004496"/>
    </source>
</evidence>
<dbReference type="CDD" id="cd18084">
    <property type="entry name" value="RsmE-like"/>
    <property type="match status" value="1"/>
</dbReference>
<reference evidence="13" key="1">
    <citation type="journal article" date="2020" name="mSystems">
        <title>Genome- and Community-Level Interaction Insights into Carbon Utilization and Element Cycling Functions of Hydrothermarchaeota in Hydrothermal Sediment.</title>
        <authorList>
            <person name="Zhou Z."/>
            <person name="Liu Y."/>
            <person name="Xu W."/>
            <person name="Pan J."/>
            <person name="Luo Z.H."/>
            <person name="Li M."/>
        </authorList>
    </citation>
    <scope>NUCLEOTIDE SEQUENCE [LARGE SCALE GENOMIC DNA]</scope>
    <source>
        <strain evidence="13">SpSt-897</strain>
    </source>
</reference>
<comment type="similarity">
    <text evidence="2 10">Belongs to the RNA methyltransferase RsmE family.</text>
</comment>
<comment type="catalytic activity">
    <reaction evidence="9 10">
        <text>uridine(1498) in 16S rRNA + S-adenosyl-L-methionine = N(3)-methyluridine(1498) in 16S rRNA + S-adenosyl-L-homocysteine + H(+)</text>
        <dbReference type="Rhea" id="RHEA:42920"/>
        <dbReference type="Rhea" id="RHEA-COMP:10283"/>
        <dbReference type="Rhea" id="RHEA-COMP:10284"/>
        <dbReference type="ChEBI" id="CHEBI:15378"/>
        <dbReference type="ChEBI" id="CHEBI:57856"/>
        <dbReference type="ChEBI" id="CHEBI:59789"/>
        <dbReference type="ChEBI" id="CHEBI:65315"/>
        <dbReference type="ChEBI" id="CHEBI:74502"/>
        <dbReference type="EC" id="2.1.1.193"/>
    </reaction>
</comment>
<gene>
    <name evidence="13" type="ORF">ENW96_10295</name>
</gene>
<keyword evidence="7 10" id="KW-0949">S-adenosyl-L-methionine</keyword>
<dbReference type="InterPro" id="IPR029028">
    <property type="entry name" value="Alpha/beta_knot_MTases"/>
</dbReference>
<dbReference type="GO" id="GO:0070042">
    <property type="term" value="F:rRNA (uridine-N3-)-methyltransferase activity"/>
    <property type="evidence" value="ECO:0007669"/>
    <property type="project" value="TreeGrafter"/>
</dbReference>
<evidence type="ECO:0000256" key="5">
    <source>
        <dbReference type="ARBA" id="ARBA00022603"/>
    </source>
</evidence>
<dbReference type="SUPFAM" id="SSF75217">
    <property type="entry name" value="alpha/beta knot"/>
    <property type="match status" value="1"/>
</dbReference>
<dbReference type="InterPro" id="IPR046886">
    <property type="entry name" value="RsmE_MTase_dom"/>
</dbReference>
<dbReference type="PIRSF" id="PIRSF015601">
    <property type="entry name" value="MTase_slr0722"/>
    <property type="match status" value="1"/>
</dbReference>
<accession>A0A7C3V0L5</accession>
<evidence type="ECO:0000256" key="8">
    <source>
        <dbReference type="ARBA" id="ARBA00025699"/>
    </source>
</evidence>